<dbReference type="PANTHER" id="PTHR31544:SF2">
    <property type="entry name" value="AIG2-LIKE PROTEIN D"/>
    <property type="match status" value="1"/>
</dbReference>
<dbReference type="InterPro" id="IPR009288">
    <property type="entry name" value="AIG2-like_dom"/>
</dbReference>
<dbReference type="EMBL" id="KZ819639">
    <property type="protein sequence ID" value="PWN87791.1"/>
    <property type="molecule type" value="Genomic_DNA"/>
</dbReference>
<feature type="domain" description="Gamma-glutamylcyclotransferase AIG2-like" evidence="4">
    <location>
        <begin position="25"/>
        <end position="121"/>
    </location>
</feature>
<dbReference type="GO" id="GO:0016740">
    <property type="term" value="F:transferase activity"/>
    <property type="evidence" value="ECO:0007669"/>
    <property type="project" value="UniProtKB-KW"/>
</dbReference>
<evidence type="ECO:0000256" key="2">
    <source>
        <dbReference type="ARBA" id="ARBA00022679"/>
    </source>
</evidence>
<name>A0A316YFA1_9BASI</name>
<evidence type="ECO:0000313" key="6">
    <source>
        <dbReference type="Proteomes" id="UP000245768"/>
    </source>
</evidence>
<dbReference type="GeneID" id="37044518"/>
<dbReference type="Gene3D" id="3.10.490.10">
    <property type="entry name" value="Gamma-glutamyl cyclotransferase-like"/>
    <property type="match status" value="1"/>
</dbReference>
<dbReference type="CDD" id="cd06661">
    <property type="entry name" value="GGCT_like"/>
    <property type="match status" value="1"/>
</dbReference>
<dbReference type="InterPro" id="IPR036568">
    <property type="entry name" value="GGCT-like_sf"/>
</dbReference>
<dbReference type="Pfam" id="PF06094">
    <property type="entry name" value="GGACT"/>
    <property type="match status" value="1"/>
</dbReference>
<protein>
    <recommendedName>
        <fullName evidence="3">Putative gamma-glutamylcyclotransferase</fullName>
    </recommendedName>
</protein>
<dbReference type="PANTHER" id="PTHR31544">
    <property type="entry name" value="AIG2-LIKE PROTEIN D"/>
    <property type="match status" value="1"/>
</dbReference>
<dbReference type="OrthoDB" id="1044435at2759"/>
<gene>
    <name evidence="5" type="ORF">FA10DRAFT_269075</name>
</gene>
<comment type="similarity">
    <text evidence="1">Belongs to the gamma-glutamylcyclotransferase family.</text>
</comment>
<accession>A0A316YFA1</accession>
<dbReference type="RefSeq" id="XP_025374989.1">
    <property type="nucleotide sequence ID" value="XM_025522602.1"/>
</dbReference>
<sequence length="198" mass="21639">MTHFPAAYIDADARAPTSPRGTYTLFFYGTLVHPAILSKIIGHAGSTLSIQPAILPRHELHHVVGQDYPALLTLERSESVAAEGKHLGAVRGTVVRGLGPEDVRRLDAFEGDEYVRVRVRIVPDPESPALANDVRPRDALAGVLAKLDPARVKALLACGDDGEEEAQAYLWRAPLDLLEARVWDFAEFANSGRTARWV</sequence>
<evidence type="ECO:0000256" key="1">
    <source>
        <dbReference type="ARBA" id="ARBA00008861"/>
    </source>
</evidence>
<reference evidence="5 6" key="1">
    <citation type="journal article" date="2018" name="Mol. Biol. Evol.">
        <title>Broad Genomic Sampling Reveals a Smut Pathogenic Ancestry of the Fungal Clade Ustilaginomycotina.</title>
        <authorList>
            <person name="Kijpornyongpan T."/>
            <person name="Mondo S.J."/>
            <person name="Barry K."/>
            <person name="Sandor L."/>
            <person name="Lee J."/>
            <person name="Lipzen A."/>
            <person name="Pangilinan J."/>
            <person name="LaButti K."/>
            <person name="Hainaut M."/>
            <person name="Henrissat B."/>
            <person name="Grigoriev I.V."/>
            <person name="Spatafora J.W."/>
            <person name="Aime M.C."/>
        </authorList>
    </citation>
    <scope>NUCLEOTIDE SEQUENCE [LARGE SCALE GENOMIC DNA]</scope>
    <source>
        <strain evidence="5 6">MCA 4198</strain>
    </source>
</reference>
<evidence type="ECO:0000256" key="3">
    <source>
        <dbReference type="ARBA" id="ARBA00030602"/>
    </source>
</evidence>
<dbReference type="SUPFAM" id="SSF110857">
    <property type="entry name" value="Gamma-glutamyl cyclotransferase-like"/>
    <property type="match status" value="1"/>
</dbReference>
<evidence type="ECO:0000259" key="4">
    <source>
        <dbReference type="Pfam" id="PF06094"/>
    </source>
</evidence>
<dbReference type="InParanoid" id="A0A316YFA1"/>
<dbReference type="InterPro" id="IPR013024">
    <property type="entry name" value="GGCT-like"/>
</dbReference>
<evidence type="ECO:0000313" key="5">
    <source>
        <dbReference type="EMBL" id="PWN87791.1"/>
    </source>
</evidence>
<keyword evidence="2" id="KW-0808">Transferase</keyword>
<dbReference type="AlphaFoldDB" id="A0A316YFA1"/>
<proteinExistence type="inferred from homology"/>
<organism evidence="5 6">
    <name type="scientific">Acaromyces ingoldii</name>
    <dbReference type="NCBI Taxonomy" id="215250"/>
    <lineage>
        <taxon>Eukaryota</taxon>
        <taxon>Fungi</taxon>
        <taxon>Dikarya</taxon>
        <taxon>Basidiomycota</taxon>
        <taxon>Ustilaginomycotina</taxon>
        <taxon>Exobasidiomycetes</taxon>
        <taxon>Exobasidiales</taxon>
        <taxon>Cryptobasidiaceae</taxon>
        <taxon>Acaromyces</taxon>
    </lineage>
</organism>
<keyword evidence="6" id="KW-1185">Reference proteome</keyword>
<dbReference type="InterPro" id="IPR045038">
    <property type="entry name" value="AIG2-like"/>
</dbReference>
<dbReference type="Proteomes" id="UP000245768">
    <property type="component" value="Unassembled WGS sequence"/>
</dbReference>